<dbReference type="RefSeq" id="WP_043940595.1">
    <property type="nucleotide sequence ID" value="NZ_JWHT01000008.1"/>
</dbReference>
<sequence length="78" mass="8750">MTDMTKLARLFQWALVPVMVVLLILEVVHGSTSWYGVAFQLILAVAFTVMGRSSNIRIYWLVAFLALVTAVVNMVHLI</sequence>
<dbReference type="PATRIC" id="fig|137591.24.peg.251"/>
<gene>
    <name evidence="2" type="ORF">ab3b_00253</name>
</gene>
<feature type="transmembrane region" description="Helical" evidence="1">
    <location>
        <begin position="58"/>
        <end position="77"/>
    </location>
</feature>
<evidence type="ECO:0000313" key="2">
    <source>
        <dbReference type="EMBL" id="KIU25535.1"/>
    </source>
</evidence>
<keyword evidence="1" id="KW-1133">Transmembrane helix</keyword>
<dbReference type="EMBL" id="JWHT01000008">
    <property type="protein sequence ID" value="KIU25535.1"/>
    <property type="molecule type" value="Genomic_DNA"/>
</dbReference>
<keyword evidence="1" id="KW-0472">Membrane</keyword>
<keyword evidence="1" id="KW-0812">Transmembrane</keyword>
<dbReference type="AlphaFoldDB" id="A0A0D1M0G9"/>
<evidence type="ECO:0000256" key="1">
    <source>
        <dbReference type="SAM" id="Phobius"/>
    </source>
</evidence>
<organism evidence="2 3">
    <name type="scientific">Weissella cibaria</name>
    <dbReference type="NCBI Taxonomy" id="137591"/>
    <lineage>
        <taxon>Bacteria</taxon>
        <taxon>Bacillati</taxon>
        <taxon>Bacillota</taxon>
        <taxon>Bacilli</taxon>
        <taxon>Lactobacillales</taxon>
        <taxon>Lactobacillaceae</taxon>
        <taxon>Weissella</taxon>
    </lineage>
</organism>
<accession>A0A0D1M0G9</accession>
<dbReference type="Proteomes" id="UP000032289">
    <property type="component" value="Unassembled WGS sequence"/>
</dbReference>
<reference evidence="2" key="1">
    <citation type="journal article" date="2015" name="Microbiology (Mosc.)">
        <title>Genomics of the Weissella cibaria species with an examination of its metabolic traits.</title>
        <authorList>
            <person name="Lynch K.M."/>
            <person name="Lucid A."/>
            <person name="Arendt E.K."/>
            <person name="Sleator R.D."/>
            <person name="Lucey B."/>
            <person name="Coffey A."/>
        </authorList>
    </citation>
    <scope>NUCLEOTIDE SEQUENCE [LARGE SCALE GENOMIC DNA]</scope>
    <source>
        <strain evidence="2">AB3b</strain>
    </source>
</reference>
<proteinExistence type="predicted"/>
<evidence type="ECO:0000313" key="3">
    <source>
        <dbReference type="Proteomes" id="UP000032289"/>
    </source>
</evidence>
<feature type="transmembrane region" description="Helical" evidence="1">
    <location>
        <begin position="7"/>
        <end position="28"/>
    </location>
</feature>
<feature type="transmembrane region" description="Helical" evidence="1">
    <location>
        <begin position="34"/>
        <end position="51"/>
    </location>
</feature>
<comment type="caution">
    <text evidence="2">The sequence shown here is derived from an EMBL/GenBank/DDBJ whole genome shotgun (WGS) entry which is preliminary data.</text>
</comment>
<name>A0A0D1M0G9_9LACO</name>
<protein>
    <submittedName>
        <fullName evidence="2">Uncharacterized protein</fullName>
    </submittedName>
</protein>